<dbReference type="PROSITE" id="PS50011">
    <property type="entry name" value="PROTEIN_KINASE_DOM"/>
    <property type="match status" value="1"/>
</dbReference>
<evidence type="ECO:0000313" key="2">
    <source>
        <dbReference type="EMBL" id="EER97875.3"/>
    </source>
</evidence>
<proteinExistence type="predicted"/>
<dbReference type="KEGG" id="sbi:8054549"/>
<evidence type="ECO:0000313" key="3">
    <source>
        <dbReference type="Proteomes" id="UP000000768"/>
    </source>
</evidence>
<gene>
    <name evidence="2" type="ORF">SORBI_3002G013966</name>
</gene>
<dbReference type="InterPro" id="IPR011009">
    <property type="entry name" value="Kinase-like_dom_sf"/>
</dbReference>
<dbReference type="GO" id="GO:0005524">
    <property type="term" value="F:ATP binding"/>
    <property type="evidence" value="ECO:0007669"/>
    <property type="project" value="InterPro"/>
</dbReference>
<reference evidence="2 3" key="1">
    <citation type="journal article" date="2009" name="Nature">
        <title>The Sorghum bicolor genome and the diversification of grasses.</title>
        <authorList>
            <person name="Paterson A.H."/>
            <person name="Bowers J.E."/>
            <person name="Bruggmann R."/>
            <person name="Dubchak I."/>
            <person name="Grimwood J."/>
            <person name="Gundlach H."/>
            <person name="Haberer G."/>
            <person name="Hellsten U."/>
            <person name="Mitros T."/>
            <person name="Poliakov A."/>
            <person name="Schmutz J."/>
            <person name="Spannagl M."/>
            <person name="Tang H."/>
            <person name="Wang X."/>
            <person name="Wicker T."/>
            <person name="Bharti A.K."/>
            <person name="Chapman J."/>
            <person name="Feltus F.A."/>
            <person name="Gowik U."/>
            <person name="Grigoriev I.V."/>
            <person name="Lyons E."/>
            <person name="Maher C.A."/>
            <person name="Martis M."/>
            <person name="Narechania A."/>
            <person name="Otillar R.P."/>
            <person name="Penning B.W."/>
            <person name="Salamov A.A."/>
            <person name="Wang Y."/>
            <person name="Zhang L."/>
            <person name="Carpita N.C."/>
            <person name="Freeling M."/>
            <person name="Gingle A.R."/>
            <person name="Hash C.T."/>
            <person name="Keller B."/>
            <person name="Klein P."/>
            <person name="Kresovich S."/>
            <person name="McCann M.C."/>
            <person name="Ming R."/>
            <person name="Peterson D.G."/>
            <person name="Mehboob-ur-Rahman"/>
            <person name="Ware D."/>
            <person name="Westhoff P."/>
            <person name="Mayer K.F."/>
            <person name="Messing J."/>
            <person name="Rokhsar D.S."/>
        </authorList>
    </citation>
    <scope>NUCLEOTIDE SEQUENCE [LARGE SCALE GENOMIC DNA]</scope>
    <source>
        <strain evidence="3">cv. BTx623</strain>
    </source>
</reference>
<dbReference type="Proteomes" id="UP000000768">
    <property type="component" value="Chromosome 2"/>
</dbReference>
<dbReference type="AlphaFoldDB" id="C5X7Y5"/>
<dbReference type="PANTHER" id="PTHR45707">
    <property type="entry name" value="C2 CALCIUM/LIPID-BINDING PLANT PHOSPHORIBOSYLTRANSFERASE FAMILY PROTEIN"/>
    <property type="match status" value="1"/>
</dbReference>
<dbReference type="OMA" id="FLEEITC"/>
<dbReference type="HOGENOM" id="CLU_017945_2_1_1"/>
<dbReference type="EMBL" id="CM000761">
    <property type="protein sequence ID" value="EER97875.3"/>
    <property type="molecule type" value="Genomic_DNA"/>
</dbReference>
<accession>C5X7Y5</accession>
<dbReference type="SUPFAM" id="SSF56112">
    <property type="entry name" value="Protein kinase-like (PK-like)"/>
    <property type="match status" value="1"/>
</dbReference>
<dbReference type="InParanoid" id="C5X7Y5"/>
<feature type="domain" description="Protein kinase" evidence="1">
    <location>
        <begin position="42"/>
        <end position="168"/>
    </location>
</feature>
<name>C5X7Y5_SORBI</name>
<dbReference type="Gramene" id="EER97875">
    <property type="protein sequence ID" value="EER97875"/>
    <property type="gene ID" value="SORBI_3002G013966"/>
</dbReference>
<reference evidence="3" key="2">
    <citation type="journal article" date="2018" name="Plant J.">
        <title>The Sorghum bicolor reference genome: improved assembly, gene annotations, a transcriptome atlas, and signatures of genome organization.</title>
        <authorList>
            <person name="McCormick R.F."/>
            <person name="Truong S.K."/>
            <person name="Sreedasyam A."/>
            <person name="Jenkins J."/>
            <person name="Shu S."/>
            <person name="Sims D."/>
            <person name="Kennedy M."/>
            <person name="Amirebrahimi M."/>
            <person name="Weers B.D."/>
            <person name="McKinley B."/>
            <person name="Mattison A."/>
            <person name="Morishige D.T."/>
            <person name="Grimwood J."/>
            <person name="Schmutz J."/>
            <person name="Mullet J.E."/>
        </authorList>
    </citation>
    <scope>NUCLEOTIDE SEQUENCE [LARGE SCALE GENOMIC DNA]</scope>
    <source>
        <strain evidence="3">cv. BTx623</strain>
    </source>
</reference>
<organism evidence="2 3">
    <name type="scientific">Sorghum bicolor</name>
    <name type="common">Sorghum</name>
    <name type="synonym">Sorghum vulgare</name>
    <dbReference type="NCBI Taxonomy" id="4558"/>
    <lineage>
        <taxon>Eukaryota</taxon>
        <taxon>Viridiplantae</taxon>
        <taxon>Streptophyta</taxon>
        <taxon>Embryophyta</taxon>
        <taxon>Tracheophyta</taxon>
        <taxon>Spermatophyta</taxon>
        <taxon>Magnoliopsida</taxon>
        <taxon>Liliopsida</taxon>
        <taxon>Poales</taxon>
        <taxon>Poaceae</taxon>
        <taxon>PACMAD clade</taxon>
        <taxon>Panicoideae</taxon>
        <taxon>Andropogonodae</taxon>
        <taxon>Andropogoneae</taxon>
        <taxon>Sorghinae</taxon>
        <taxon>Sorghum</taxon>
    </lineage>
</organism>
<dbReference type="Pfam" id="PF00069">
    <property type="entry name" value="Pkinase"/>
    <property type="match status" value="1"/>
</dbReference>
<dbReference type="GO" id="GO:0004672">
    <property type="term" value="F:protein kinase activity"/>
    <property type="evidence" value="ECO:0007669"/>
    <property type="project" value="InterPro"/>
</dbReference>
<evidence type="ECO:0000259" key="1">
    <source>
        <dbReference type="PROSITE" id="PS50011"/>
    </source>
</evidence>
<dbReference type="PANTHER" id="PTHR45707:SF81">
    <property type="entry name" value="PROTEIN KINASE DOMAIN-CONTAINING PROTEIN"/>
    <property type="match status" value="1"/>
</dbReference>
<dbReference type="InterPro" id="IPR000719">
    <property type="entry name" value="Prot_kinase_dom"/>
</dbReference>
<sequence length="168" mass="18799">MGSEATKREVLEKKLEKRLQDPKTEPLISLPLDFLEEITCGFSTDQELGRGACGVVYKGVLRSGKAIAVKKISDTHLLGNDNQVENQIICLTEVRHQNVVQLVGYCVETKSEVVEHSGKHVLAEKRACLLCFQFLCNGSLDKHLSVSLFVDLFLQMTPWALIGMRDIR</sequence>
<dbReference type="FunCoup" id="C5X7Y5">
    <property type="interactions" value="272"/>
</dbReference>
<dbReference type="Gene3D" id="3.30.200.20">
    <property type="entry name" value="Phosphorylase Kinase, domain 1"/>
    <property type="match status" value="1"/>
</dbReference>
<protein>
    <recommendedName>
        <fullName evidence="1">Protein kinase domain-containing protein</fullName>
    </recommendedName>
</protein>
<keyword evidence="3" id="KW-1185">Reference proteome</keyword>